<name>A0A859DUS5_9FIRM</name>
<keyword evidence="4 7" id="KW-0812">Transmembrane</keyword>
<comment type="similarity">
    <text evidence="2">Belongs to the EamA transporter family.</text>
</comment>
<dbReference type="AlphaFoldDB" id="A0A859DUS5"/>
<dbReference type="InterPro" id="IPR000620">
    <property type="entry name" value="EamA_dom"/>
</dbReference>
<feature type="transmembrane region" description="Helical" evidence="7">
    <location>
        <begin position="220"/>
        <end position="239"/>
    </location>
</feature>
<dbReference type="Proteomes" id="UP000509623">
    <property type="component" value="Chromosome"/>
</dbReference>
<evidence type="ECO:0000256" key="4">
    <source>
        <dbReference type="ARBA" id="ARBA00022692"/>
    </source>
</evidence>
<keyword evidence="5 7" id="KW-1133">Transmembrane helix</keyword>
<dbReference type="PANTHER" id="PTHR42920:SF5">
    <property type="entry name" value="EAMA DOMAIN-CONTAINING PROTEIN"/>
    <property type="match status" value="1"/>
</dbReference>
<evidence type="ECO:0000313" key="12">
    <source>
        <dbReference type="Proteomes" id="UP000509623"/>
    </source>
</evidence>
<accession>A0A859DUS5</accession>
<keyword evidence="12" id="KW-1185">Reference proteome</keyword>
<organism evidence="9 11">
    <name type="scientific">Caproicibacterium lactatifermentans</name>
    <dbReference type="NCBI Taxonomy" id="2666138"/>
    <lineage>
        <taxon>Bacteria</taxon>
        <taxon>Bacillati</taxon>
        <taxon>Bacillota</taxon>
        <taxon>Clostridia</taxon>
        <taxon>Eubacteriales</taxon>
        <taxon>Oscillospiraceae</taxon>
        <taxon>Caproicibacterium</taxon>
    </lineage>
</organism>
<reference evidence="11 12" key="1">
    <citation type="submission" date="2019-11" db="EMBL/GenBank/DDBJ databases">
        <authorList>
            <person name="Ren C."/>
            <person name="Wang H."/>
            <person name="Xu Y."/>
        </authorList>
    </citation>
    <scope>NUCLEOTIDE SEQUENCE [LARGE SCALE GENOMIC DNA]</scope>
    <source>
        <strain evidence="12">JNU-WLY1368</strain>
        <strain evidence="9 11">LBM 19010</strain>
    </source>
</reference>
<dbReference type="GO" id="GO:0005886">
    <property type="term" value="C:plasma membrane"/>
    <property type="evidence" value="ECO:0007669"/>
    <property type="project" value="UniProtKB-SubCell"/>
</dbReference>
<evidence type="ECO:0000259" key="8">
    <source>
        <dbReference type="Pfam" id="PF00892"/>
    </source>
</evidence>
<feature type="transmembrane region" description="Helical" evidence="7">
    <location>
        <begin position="76"/>
        <end position="94"/>
    </location>
</feature>
<keyword evidence="3" id="KW-1003">Cell membrane</keyword>
<feature type="transmembrane region" description="Helical" evidence="7">
    <location>
        <begin position="106"/>
        <end position="124"/>
    </location>
</feature>
<evidence type="ECO:0000256" key="5">
    <source>
        <dbReference type="ARBA" id="ARBA00022989"/>
    </source>
</evidence>
<feature type="transmembrane region" description="Helical" evidence="7">
    <location>
        <begin position="131"/>
        <end position="150"/>
    </location>
</feature>
<evidence type="ECO:0000256" key="1">
    <source>
        <dbReference type="ARBA" id="ARBA00004651"/>
    </source>
</evidence>
<feature type="transmembrane region" description="Helical" evidence="7">
    <location>
        <begin position="156"/>
        <end position="176"/>
    </location>
</feature>
<feature type="transmembrane region" description="Helical" evidence="7">
    <location>
        <begin position="251"/>
        <end position="268"/>
    </location>
</feature>
<reference evidence="10" key="2">
    <citation type="journal article" date="2021" name="Appl. Environ. Microbiol.">
        <title>Adaptability of a Caproate-Producing Bacterium Contributes to Its Dominance in an Anaerobic Fermentation System.</title>
        <authorList>
            <person name="Wang H."/>
            <person name="Gu Y."/>
            <person name="Zhou W."/>
            <person name="Zhao D."/>
            <person name="Qiao Z."/>
            <person name="Zheng J."/>
            <person name="Gao J."/>
            <person name="Chen X."/>
            <person name="Ren C."/>
            <person name="Xu Y."/>
        </authorList>
    </citation>
    <scope>NUCLEOTIDE SEQUENCE</scope>
    <source>
        <strain evidence="10">JNU-WLY1368</strain>
    </source>
</reference>
<feature type="transmembrane region" description="Helical" evidence="7">
    <location>
        <begin position="188"/>
        <end position="208"/>
    </location>
</feature>
<feature type="domain" description="EamA" evidence="8">
    <location>
        <begin position="159"/>
        <end position="290"/>
    </location>
</feature>
<feature type="transmembrane region" description="Helical" evidence="7">
    <location>
        <begin position="274"/>
        <end position="290"/>
    </location>
</feature>
<gene>
    <name evidence="9" type="ORF">GJQ69_04370</name>
    <name evidence="10" type="ORF">GKP14_00205</name>
</gene>
<dbReference type="SUPFAM" id="SSF103481">
    <property type="entry name" value="Multidrug resistance efflux transporter EmrE"/>
    <property type="match status" value="2"/>
</dbReference>
<proteinExistence type="inferred from homology"/>
<sequence length="311" mass="33054">MHVLRGGKILKEKRRIRLSELGLVLAAILWGTAFAVVKDTNHLMPPSWQIGIRFTFAAALMLLLFHKRLKSMNRKALLLSILMGTILFIAYLVQTIGVKYTTAGRNAFLTAIYVVIVPFLSWGLHRAHPGAVNLFAAVLCLTGIGMLSLAGGHFGLGLGEGLSIVSGILYAVHIMITSSAITSGDPMAVNTVQFAVCGVLALLCGAFTEPPPTLNQQAVLSLGYLSIFSSAIGMGLQSVCQRYVETSKASLLMSLESVFGCLSGILLLGETLTIQTVIGFVLIFAAIVLTEMPAEKHSRLPVPASSAAGQS</sequence>
<dbReference type="EMBL" id="CP046161">
    <property type="protein sequence ID" value="QKO29583.1"/>
    <property type="molecule type" value="Genomic_DNA"/>
</dbReference>
<feature type="transmembrane region" description="Helical" evidence="7">
    <location>
        <begin position="43"/>
        <end position="64"/>
    </location>
</feature>
<feature type="domain" description="EamA" evidence="8">
    <location>
        <begin position="20"/>
        <end position="148"/>
    </location>
</feature>
<evidence type="ECO:0000256" key="7">
    <source>
        <dbReference type="SAM" id="Phobius"/>
    </source>
</evidence>
<dbReference type="KEGG" id="clf:GJQ69_04370"/>
<dbReference type="Proteomes" id="UP000501316">
    <property type="component" value="Chromosome"/>
</dbReference>
<feature type="transmembrane region" description="Helical" evidence="7">
    <location>
        <begin position="21"/>
        <end position="37"/>
    </location>
</feature>
<evidence type="ECO:0000313" key="11">
    <source>
        <dbReference type="Proteomes" id="UP000501316"/>
    </source>
</evidence>
<dbReference type="InterPro" id="IPR051258">
    <property type="entry name" value="Diverse_Substrate_Transporter"/>
</dbReference>
<evidence type="ECO:0000313" key="10">
    <source>
        <dbReference type="EMBL" id="QKO29583.1"/>
    </source>
</evidence>
<evidence type="ECO:0000256" key="2">
    <source>
        <dbReference type="ARBA" id="ARBA00007362"/>
    </source>
</evidence>
<comment type="subcellular location">
    <subcellularLocation>
        <location evidence="1">Cell membrane</location>
        <topology evidence="1">Multi-pass membrane protein</topology>
    </subcellularLocation>
</comment>
<evidence type="ECO:0000256" key="3">
    <source>
        <dbReference type="ARBA" id="ARBA00022475"/>
    </source>
</evidence>
<protein>
    <submittedName>
        <fullName evidence="9">EamA family transporter</fullName>
    </submittedName>
</protein>
<reference evidence="10" key="3">
    <citation type="journal article" date="2022" name="Int. J. Syst. Evol. Microbiol.">
        <title>Caproicibacterium lactatifermentans sp. nov., isolated from pit clay used for the production of Chinese strong aroma-type liquor.</title>
        <authorList>
            <person name="Wang H."/>
            <person name="Gu Y."/>
            <person name="Zhao D."/>
            <person name="Qiao Z."/>
            <person name="Zheng J."/>
            <person name="Gao J."/>
            <person name="Ren C."/>
            <person name="Xu Y."/>
        </authorList>
    </citation>
    <scope>NUCLEOTIDE SEQUENCE</scope>
    <source>
        <strain evidence="10">JNU-WLY1368</strain>
    </source>
</reference>
<keyword evidence="6 7" id="KW-0472">Membrane</keyword>
<dbReference type="EMBL" id="CP046051">
    <property type="protein sequence ID" value="QKN23781.1"/>
    <property type="molecule type" value="Genomic_DNA"/>
</dbReference>
<dbReference type="Pfam" id="PF00892">
    <property type="entry name" value="EamA"/>
    <property type="match status" value="2"/>
</dbReference>
<evidence type="ECO:0000256" key="6">
    <source>
        <dbReference type="ARBA" id="ARBA00023136"/>
    </source>
</evidence>
<dbReference type="InterPro" id="IPR037185">
    <property type="entry name" value="EmrE-like"/>
</dbReference>
<dbReference type="PANTHER" id="PTHR42920">
    <property type="entry name" value="OS03G0707200 PROTEIN-RELATED"/>
    <property type="match status" value="1"/>
</dbReference>
<evidence type="ECO:0000313" key="9">
    <source>
        <dbReference type="EMBL" id="QKN23781.1"/>
    </source>
</evidence>